<dbReference type="EMBL" id="JAULSW010000001">
    <property type="protein sequence ID" value="KAK3395211.1"/>
    <property type="molecule type" value="Genomic_DNA"/>
</dbReference>
<gene>
    <name evidence="2" type="ORF">B0H63DRAFT_462818</name>
</gene>
<evidence type="ECO:0000313" key="3">
    <source>
        <dbReference type="Proteomes" id="UP001285441"/>
    </source>
</evidence>
<protein>
    <recommendedName>
        <fullName evidence="4">Secreted protein</fullName>
    </recommendedName>
</protein>
<feature type="chain" id="PRO_5042266160" description="Secreted protein" evidence="1">
    <location>
        <begin position="23"/>
        <end position="96"/>
    </location>
</feature>
<reference evidence="2" key="2">
    <citation type="submission" date="2023-06" db="EMBL/GenBank/DDBJ databases">
        <authorList>
            <consortium name="Lawrence Berkeley National Laboratory"/>
            <person name="Haridas S."/>
            <person name="Hensen N."/>
            <person name="Bonometti L."/>
            <person name="Westerberg I."/>
            <person name="Brannstrom I.O."/>
            <person name="Guillou S."/>
            <person name="Cros-Aarteil S."/>
            <person name="Calhoun S."/>
            <person name="Kuo A."/>
            <person name="Mondo S."/>
            <person name="Pangilinan J."/>
            <person name="Riley R."/>
            <person name="LaButti K."/>
            <person name="Andreopoulos B."/>
            <person name="Lipzen A."/>
            <person name="Chen C."/>
            <person name="Yanf M."/>
            <person name="Daum C."/>
            <person name="Ng V."/>
            <person name="Clum A."/>
            <person name="Steindorff A."/>
            <person name="Ohm R."/>
            <person name="Martin F."/>
            <person name="Silar P."/>
            <person name="Natvig D."/>
            <person name="Lalanne C."/>
            <person name="Gautier V."/>
            <person name="Ament-velasquez S.L."/>
            <person name="Kruys A."/>
            <person name="Hutchinson M.I."/>
            <person name="Powell A.J."/>
            <person name="Barry K."/>
            <person name="Miller A.N."/>
            <person name="Grigoriev I.V."/>
            <person name="Debuchy R."/>
            <person name="Gladieux P."/>
            <person name="Thoren M.H."/>
            <person name="Johannesson H."/>
        </authorList>
    </citation>
    <scope>NUCLEOTIDE SEQUENCE</scope>
    <source>
        <strain evidence="2">CBS 232.78</strain>
    </source>
</reference>
<sequence length="96" mass="10862">MGRRAPLLPAANHFVVLLAVQGFCTFRAFVSWTNHCFIQRALRDCPSLCARPPARAAPVWRRASGCRFALQMMNHNLWQTGQPDTVLQVHCLCLEI</sequence>
<keyword evidence="3" id="KW-1185">Reference proteome</keyword>
<keyword evidence="1" id="KW-0732">Signal</keyword>
<dbReference type="Proteomes" id="UP001285441">
    <property type="component" value="Unassembled WGS sequence"/>
</dbReference>
<reference evidence="2" key="1">
    <citation type="journal article" date="2023" name="Mol. Phylogenet. Evol.">
        <title>Genome-scale phylogeny and comparative genomics of the fungal order Sordariales.</title>
        <authorList>
            <person name="Hensen N."/>
            <person name="Bonometti L."/>
            <person name="Westerberg I."/>
            <person name="Brannstrom I.O."/>
            <person name="Guillou S."/>
            <person name="Cros-Aarteil S."/>
            <person name="Calhoun S."/>
            <person name="Haridas S."/>
            <person name="Kuo A."/>
            <person name="Mondo S."/>
            <person name="Pangilinan J."/>
            <person name="Riley R."/>
            <person name="LaButti K."/>
            <person name="Andreopoulos B."/>
            <person name="Lipzen A."/>
            <person name="Chen C."/>
            <person name="Yan M."/>
            <person name="Daum C."/>
            <person name="Ng V."/>
            <person name="Clum A."/>
            <person name="Steindorff A."/>
            <person name="Ohm R.A."/>
            <person name="Martin F."/>
            <person name="Silar P."/>
            <person name="Natvig D.O."/>
            <person name="Lalanne C."/>
            <person name="Gautier V."/>
            <person name="Ament-Velasquez S.L."/>
            <person name="Kruys A."/>
            <person name="Hutchinson M.I."/>
            <person name="Powell A.J."/>
            <person name="Barry K."/>
            <person name="Miller A.N."/>
            <person name="Grigoriev I.V."/>
            <person name="Debuchy R."/>
            <person name="Gladieux P."/>
            <person name="Hiltunen Thoren M."/>
            <person name="Johannesson H."/>
        </authorList>
    </citation>
    <scope>NUCLEOTIDE SEQUENCE</scope>
    <source>
        <strain evidence="2">CBS 232.78</strain>
    </source>
</reference>
<comment type="caution">
    <text evidence="2">The sequence shown here is derived from an EMBL/GenBank/DDBJ whole genome shotgun (WGS) entry which is preliminary data.</text>
</comment>
<evidence type="ECO:0000256" key="1">
    <source>
        <dbReference type="SAM" id="SignalP"/>
    </source>
</evidence>
<evidence type="ECO:0000313" key="2">
    <source>
        <dbReference type="EMBL" id="KAK3395211.1"/>
    </source>
</evidence>
<dbReference type="AlphaFoldDB" id="A0AAE0U8S8"/>
<organism evidence="2 3">
    <name type="scientific">Podospora didyma</name>
    <dbReference type="NCBI Taxonomy" id="330526"/>
    <lineage>
        <taxon>Eukaryota</taxon>
        <taxon>Fungi</taxon>
        <taxon>Dikarya</taxon>
        <taxon>Ascomycota</taxon>
        <taxon>Pezizomycotina</taxon>
        <taxon>Sordariomycetes</taxon>
        <taxon>Sordariomycetidae</taxon>
        <taxon>Sordariales</taxon>
        <taxon>Podosporaceae</taxon>
        <taxon>Podospora</taxon>
    </lineage>
</organism>
<feature type="signal peptide" evidence="1">
    <location>
        <begin position="1"/>
        <end position="22"/>
    </location>
</feature>
<accession>A0AAE0U8S8</accession>
<proteinExistence type="predicted"/>
<evidence type="ECO:0008006" key="4">
    <source>
        <dbReference type="Google" id="ProtNLM"/>
    </source>
</evidence>
<name>A0AAE0U8S8_9PEZI</name>